<gene>
    <name evidence="1" type="ORF">SDC9_65780</name>
</gene>
<dbReference type="InterPro" id="IPR022385">
    <property type="entry name" value="Rhs_assc_core"/>
</dbReference>
<sequence>MIEKKRETQNELNEQEGHIAELNFITDATGYAVQHLQYLPFGEQWINQQSGSFDSRYKFSAKEQDDETSYTYFGARYYDSDLSVWLSVDAMSDNTPGVSPYAYCINNPVIIVDPDGNDWFMDEETGDVHYNSSYGKDDAAKVGANYKWMGANDMFGYTEDEMKDAAYDRNGSIYPLADYIQTYTNTDIDNNSTIVDEAHFSGENAVKFMGLMGYKKAPTQAIQFTLESQSFSVGPGGRSISWTTKNITQINEKYTYIPYNDKEQYSYNLSDVDYKYIPPLSSATVSRVGFCYSSGTSRQFVNKAMEIAKGATGTHVDVLKTVYPNWSSYPGNITMINNFVKNH</sequence>
<dbReference type="NCBIfam" id="TIGR03696">
    <property type="entry name" value="Rhs_assc_core"/>
    <property type="match status" value="1"/>
</dbReference>
<dbReference type="Gene3D" id="2.180.10.10">
    <property type="entry name" value="RHS repeat-associated core"/>
    <property type="match status" value="1"/>
</dbReference>
<dbReference type="PANTHER" id="PTHR32305">
    <property type="match status" value="1"/>
</dbReference>
<reference evidence="1" key="1">
    <citation type="submission" date="2019-08" db="EMBL/GenBank/DDBJ databases">
        <authorList>
            <person name="Kucharzyk K."/>
            <person name="Murdoch R.W."/>
            <person name="Higgins S."/>
            <person name="Loffler F."/>
        </authorList>
    </citation>
    <scope>NUCLEOTIDE SEQUENCE</scope>
</reference>
<dbReference type="AlphaFoldDB" id="A0A644XTW1"/>
<dbReference type="PANTHER" id="PTHR32305:SF15">
    <property type="entry name" value="PROTEIN RHSA-RELATED"/>
    <property type="match status" value="1"/>
</dbReference>
<protein>
    <recommendedName>
        <fullName evidence="2">RHS repeat-associated core domain-containing protein</fullName>
    </recommendedName>
</protein>
<name>A0A644XTW1_9ZZZZ</name>
<accession>A0A644XTW1</accession>
<organism evidence="1">
    <name type="scientific">bioreactor metagenome</name>
    <dbReference type="NCBI Taxonomy" id="1076179"/>
    <lineage>
        <taxon>unclassified sequences</taxon>
        <taxon>metagenomes</taxon>
        <taxon>ecological metagenomes</taxon>
    </lineage>
</organism>
<dbReference type="EMBL" id="VSSQ01003160">
    <property type="protein sequence ID" value="MPM19357.1"/>
    <property type="molecule type" value="Genomic_DNA"/>
</dbReference>
<dbReference type="InterPro" id="IPR050708">
    <property type="entry name" value="T6SS_VgrG/RHS"/>
</dbReference>
<evidence type="ECO:0000313" key="1">
    <source>
        <dbReference type="EMBL" id="MPM19357.1"/>
    </source>
</evidence>
<proteinExistence type="predicted"/>
<comment type="caution">
    <text evidence="1">The sequence shown here is derived from an EMBL/GenBank/DDBJ whole genome shotgun (WGS) entry which is preliminary data.</text>
</comment>
<evidence type="ECO:0008006" key="2">
    <source>
        <dbReference type="Google" id="ProtNLM"/>
    </source>
</evidence>